<protein>
    <submittedName>
        <fullName evidence="5">Sterol 3-beta-glucosyltransferase UGT80B1</fullName>
    </submittedName>
</protein>
<feature type="compositionally biased region" description="Polar residues" evidence="2">
    <location>
        <begin position="713"/>
        <end position="730"/>
    </location>
</feature>
<gene>
    <name evidence="5" type="ORF">PT974_06323</name>
</gene>
<dbReference type="CDD" id="cd03784">
    <property type="entry name" value="GT1_Gtf-like"/>
    <property type="match status" value="1"/>
</dbReference>
<evidence type="ECO:0000313" key="5">
    <source>
        <dbReference type="EMBL" id="KAK5992898.1"/>
    </source>
</evidence>
<organism evidence="5 6">
    <name type="scientific">Cladobotryum mycophilum</name>
    <dbReference type="NCBI Taxonomy" id="491253"/>
    <lineage>
        <taxon>Eukaryota</taxon>
        <taxon>Fungi</taxon>
        <taxon>Dikarya</taxon>
        <taxon>Ascomycota</taxon>
        <taxon>Pezizomycotina</taxon>
        <taxon>Sordariomycetes</taxon>
        <taxon>Hypocreomycetidae</taxon>
        <taxon>Hypocreales</taxon>
        <taxon>Hypocreaceae</taxon>
        <taxon>Cladobotryum</taxon>
    </lineage>
</organism>
<evidence type="ECO:0000259" key="3">
    <source>
        <dbReference type="Pfam" id="PF03033"/>
    </source>
</evidence>
<feature type="compositionally biased region" description="Low complexity" evidence="2">
    <location>
        <begin position="695"/>
        <end position="712"/>
    </location>
</feature>
<evidence type="ECO:0000259" key="4">
    <source>
        <dbReference type="Pfam" id="PF06722"/>
    </source>
</evidence>
<dbReference type="PANTHER" id="PTHR48050:SF13">
    <property type="entry name" value="STEROL 3-BETA-GLUCOSYLTRANSFERASE UGT80A2"/>
    <property type="match status" value="1"/>
</dbReference>
<dbReference type="InterPro" id="IPR004276">
    <property type="entry name" value="GlycoTrans_28_N"/>
</dbReference>
<dbReference type="PANTHER" id="PTHR48050">
    <property type="entry name" value="STEROL 3-BETA-GLUCOSYLTRANSFERASE"/>
    <property type="match status" value="1"/>
</dbReference>
<dbReference type="Proteomes" id="UP001338125">
    <property type="component" value="Unassembled WGS sequence"/>
</dbReference>
<dbReference type="InterPro" id="IPR003903">
    <property type="entry name" value="UIM_dom"/>
</dbReference>
<feature type="domain" description="Erythromycin biosynthesis protein CIII-like C-terminal" evidence="4">
    <location>
        <begin position="462"/>
        <end position="568"/>
    </location>
</feature>
<sequence>MAVSDEKQDLARQQASEPIPPYNEYENVAAEALVTDGFVIPDLEVPTEAPPAYGDQVDHIELSQPGLDAGAAVTSDGRVNISINQKNRRLAELLAPSIASQVAAQPSLPPAYIPPDLAGEPGHKPPPGLNVVIQIVGSRGDVQPFVALGKVLKETYRHRVRVATHPTFQTFVEENGLEFFSIGGDPAELMAFMVKHPGLMPGLDAITSGEISRRRKGVQDMLLGCWRSCIEAGNGLGPPPRAHGKFEPWDSSAGLSGGENQDPFVADAIIANPPSFAHIHIAEKLGIPLHMMFTMPWSPTRAFPHPLANVQSTNAEDAITNYLTYSLVEMMTWQGLGDVINRFREKALDLEPLALIWAPGLLQRLKISYTYCWSPALIPKPNDWGPHIDVAGFYFLNLASSYTPDPALASFLAAGPPPVYIGFGSIVVDDPNAMTRLIFDAIHLAGVRALVSKGWGGLGADAVGLPEGVFMLGNVPHDWLFERVSCVVHHGGAGTTAAGIKAGKPTLVVPFFGDQPFWGAMIAKAKAGPDPIPNKALTAEKLAEALKFCLRPETQEQAKGLGQKIREERGADAGAYSFHNHLNLEALRCSVAPSRSAAWRVRRTAVRLSPLAAAVLVGKGLVQYSDLKLYRSREYNTEAQPPDPITAGASSIMSDLSSIGMSLFADTPRDMFRKRRTDSQTLKDGDSRITKESSDAASRLESSSVLSPVISSDRNTPSTTSQNRIATPNTPQELPAFPPPPLGVPPNNRAGSVSPAPGRSSTPSNQSGPTRRDTYDRTMATFDATVGVSKNVGRVVVTGVKSPMNFCLGLAKGFRNLPRLYNDDTIRDVEKVTDLTSGVKVASKEFGLGFYDGVSGLVTQPLRGAQKDGVGGLVKGFGKGIGGLIAKPAAGIWGIPAYVMQGAYAEVNKFMARSVQNHVMTARVVQGQLDFNKASDGEKADIINRWSNDVRFDLKNYYMWKKKESTAEKAPAGSEANEAPSPFSRPQTGWRHMRGLSTEEKKRRTLQKKGYIDAPVPHPAGFSSSPRTSADGEYEEAIRASVRETSKGNAEEDAMIEAAIRDSVNAARQRGALPDPVRAPTDSKNPNLFEDAEYQITDEEYQELIEQAMRESTTTHGVFPPPQEAGVTGLGVMDTKIAPRGPDAGPAPIQMHNNDEDDELQRVIEESRKIPDPPPQPAPEEEDEELQRAIAASKDDMERAQHEKSEEEIVMEYVKKQSLAEEEFRRQQESAKGKGKAAEENNGGEDEEDDEEFRRAIEESLKLSSENGSGPSGYSG</sequence>
<feature type="region of interest" description="Disordered" evidence="2">
    <location>
        <begin position="967"/>
        <end position="1032"/>
    </location>
</feature>
<feature type="compositionally biased region" description="Basic and acidic residues" evidence="2">
    <location>
        <begin position="1221"/>
        <end position="1239"/>
    </location>
</feature>
<feature type="region of interest" description="Disordered" evidence="2">
    <location>
        <begin position="1"/>
        <end position="21"/>
    </location>
</feature>
<dbReference type="Pfam" id="PF06722">
    <property type="entry name" value="EryCIII-like_C"/>
    <property type="match status" value="1"/>
</dbReference>
<dbReference type="SMART" id="SM00726">
    <property type="entry name" value="UIM"/>
    <property type="match status" value="5"/>
</dbReference>
<feature type="region of interest" description="Disordered" evidence="2">
    <location>
        <begin position="1068"/>
        <end position="1087"/>
    </location>
</feature>
<keyword evidence="6" id="KW-1185">Reference proteome</keyword>
<name>A0ABR0SL95_9HYPO</name>
<feature type="compositionally biased region" description="Basic and acidic residues" evidence="2">
    <location>
        <begin position="1193"/>
        <end position="1208"/>
    </location>
</feature>
<dbReference type="InterPro" id="IPR050426">
    <property type="entry name" value="Glycosyltransferase_28"/>
</dbReference>
<dbReference type="InterPro" id="IPR010610">
    <property type="entry name" value="EryCIII-like_C"/>
</dbReference>
<dbReference type="InterPro" id="IPR002213">
    <property type="entry name" value="UDP_glucos_trans"/>
</dbReference>
<feature type="compositionally biased region" description="Basic and acidic residues" evidence="2">
    <location>
        <begin position="1252"/>
        <end position="1261"/>
    </location>
</feature>
<dbReference type="Gene3D" id="3.40.50.2000">
    <property type="entry name" value="Glycogen Phosphorylase B"/>
    <property type="match status" value="2"/>
</dbReference>
<dbReference type="EMBL" id="JAVFKD010000012">
    <property type="protein sequence ID" value="KAK5992898.1"/>
    <property type="molecule type" value="Genomic_DNA"/>
</dbReference>
<accession>A0ABR0SL95</accession>
<keyword evidence="1" id="KW-0808">Transferase</keyword>
<feature type="domain" description="Glycosyltransferase family 28 N-terminal" evidence="3">
    <location>
        <begin position="131"/>
        <end position="188"/>
    </location>
</feature>
<evidence type="ECO:0000256" key="1">
    <source>
        <dbReference type="ARBA" id="ARBA00022679"/>
    </source>
</evidence>
<feature type="compositionally biased region" description="Basic and acidic residues" evidence="2">
    <location>
        <begin position="670"/>
        <end position="694"/>
    </location>
</feature>
<evidence type="ECO:0000256" key="2">
    <source>
        <dbReference type="SAM" id="MobiDB-lite"/>
    </source>
</evidence>
<feature type="compositionally biased region" description="Polar residues" evidence="2">
    <location>
        <begin position="759"/>
        <end position="769"/>
    </location>
</feature>
<feature type="compositionally biased region" description="Acidic residues" evidence="2">
    <location>
        <begin position="1242"/>
        <end position="1251"/>
    </location>
</feature>
<evidence type="ECO:0000313" key="6">
    <source>
        <dbReference type="Proteomes" id="UP001338125"/>
    </source>
</evidence>
<dbReference type="PROSITE" id="PS50330">
    <property type="entry name" value="UIM"/>
    <property type="match status" value="3"/>
</dbReference>
<dbReference type="SUPFAM" id="SSF53756">
    <property type="entry name" value="UDP-Glycosyltransferase/glycogen phosphorylase"/>
    <property type="match status" value="1"/>
</dbReference>
<feature type="region of interest" description="Disordered" evidence="2">
    <location>
        <begin position="1221"/>
        <end position="1276"/>
    </location>
</feature>
<reference evidence="5 6" key="1">
    <citation type="submission" date="2024-01" db="EMBL/GenBank/DDBJ databases">
        <title>Complete genome of Cladobotryum mycophilum ATHUM6906.</title>
        <authorList>
            <person name="Christinaki A.C."/>
            <person name="Myridakis A.I."/>
            <person name="Kouvelis V.N."/>
        </authorList>
    </citation>
    <scope>NUCLEOTIDE SEQUENCE [LARGE SCALE GENOMIC DNA]</scope>
    <source>
        <strain evidence="5 6">ATHUM6906</strain>
    </source>
</reference>
<feature type="region of interest" description="Disordered" evidence="2">
    <location>
        <begin position="670"/>
        <end position="774"/>
    </location>
</feature>
<proteinExistence type="predicted"/>
<feature type="compositionally biased region" description="Basic and acidic residues" evidence="2">
    <location>
        <begin position="1"/>
        <end position="10"/>
    </location>
</feature>
<feature type="compositionally biased region" description="Basic and acidic residues" evidence="2">
    <location>
        <begin position="1160"/>
        <end position="1171"/>
    </location>
</feature>
<comment type="caution">
    <text evidence="5">The sequence shown here is derived from an EMBL/GenBank/DDBJ whole genome shotgun (WGS) entry which is preliminary data.</text>
</comment>
<feature type="region of interest" description="Disordered" evidence="2">
    <location>
        <begin position="1134"/>
        <end position="1208"/>
    </location>
</feature>
<dbReference type="Pfam" id="PF03033">
    <property type="entry name" value="Glyco_transf_28"/>
    <property type="match status" value="1"/>
</dbReference>